<proteinExistence type="predicted"/>
<dbReference type="EMBL" id="CP032419">
    <property type="protein sequence ID" value="AYC35140.1"/>
    <property type="molecule type" value="Genomic_DNA"/>
</dbReference>
<evidence type="ECO:0000313" key="1">
    <source>
        <dbReference type="EMBL" id="AYC35140.1"/>
    </source>
</evidence>
<evidence type="ECO:0008006" key="3">
    <source>
        <dbReference type="Google" id="ProtNLM"/>
    </source>
</evidence>
<dbReference type="AlphaFoldDB" id="A0A385Z8Y5"/>
<reference evidence="2" key="1">
    <citation type="submission" date="2018-09" db="EMBL/GenBank/DDBJ databases">
        <authorList>
            <person name="Zhu H."/>
        </authorList>
    </citation>
    <scope>NUCLEOTIDE SEQUENCE [LARGE SCALE GENOMIC DNA]</scope>
    <source>
        <strain evidence="2">K2W31S-8</strain>
    </source>
</reference>
<dbReference type="Proteomes" id="UP000265560">
    <property type="component" value="Chromosome"/>
</dbReference>
<keyword evidence="2" id="KW-1185">Reference proteome</keyword>
<dbReference type="InterPro" id="IPR049708">
    <property type="entry name" value="PP0621-like"/>
</dbReference>
<sequence>MGRLLFWIVLIAVAVWLWRHFNRPSRRRSKTESGTTPMVRCAHCGVHVPQDRALQQDAHWYCSQDHLLQGPQRSDR</sequence>
<dbReference type="KEGG" id="pcav:D3880_18965"/>
<gene>
    <name evidence="1" type="ORF">D3880_18965</name>
</gene>
<evidence type="ECO:0000313" key="2">
    <source>
        <dbReference type="Proteomes" id="UP000265560"/>
    </source>
</evidence>
<name>A0A385Z8Y5_9PSED</name>
<dbReference type="OrthoDB" id="9814432at2"/>
<dbReference type="NCBIfam" id="NF041023">
    <property type="entry name" value="PP0621_fam"/>
    <property type="match status" value="1"/>
</dbReference>
<dbReference type="RefSeq" id="WP_119895786.1">
    <property type="nucleotide sequence ID" value="NZ_CP032419.1"/>
</dbReference>
<protein>
    <recommendedName>
        <fullName evidence="3">MYND finger</fullName>
    </recommendedName>
</protein>
<organism evidence="1 2">
    <name type="scientific">Pseudomonas cavernae</name>
    <dbReference type="NCBI Taxonomy" id="2320867"/>
    <lineage>
        <taxon>Bacteria</taxon>
        <taxon>Pseudomonadati</taxon>
        <taxon>Pseudomonadota</taxon>
        <taxon>Gammaproteobacteria</taxon>
        <taxon>Pseudomonadales</taxon>
        <taxon>Pseudomonadaceae</taxon>
        <taxon>Pseudomonas</taxon>
    </lineage>
</organism>
<accession>A0A385Z8Y5</accession>